<dbReference type="Gene3D" id="3.30.565.10">
    <property type="entry name" value="Histidine kinase-like ATPase, C-terminal domain"/>
    <property type="match status" value="1"/>
</dbReference>
<dbReference type="EMBL" id="LPXN01000124">
    <property type="protein sequence ID" value="KZD06287.1"/>
    <property type="molecule type" value="Genomic_DNA"/>
</dbReference>
<dbReference type="InterPro" id="IPR050980">
    <property type="entry name" value="2C_sensor_his_kinase"/>
</dbReference>
<dbReference type="OrthoDB" id="9784218at2"/>
<dbReference type="Proteomes" id="UP000076400">
    <property type="component" value="Unassembled WGS sequence"/>
</dbReference>
<dbReference type="PROSITE" id="PS50885">
    <property type="entry name" value="HAMP"/>
    <property type="match status" value="1"/>
</dbReference>
<dbReference type="CDD" id="cd00075">
    <property type="entry name" value="HATPase"/>
    <property type="match status" value="1"/>
</dbReference>
<evidence type="ECO:0000313" key="13">
    <source>
        <dbReference type="Proteomes" id="UP000076400"/>
    </source>
</evidence>
<organism evidence="12 13">
    <name type="scientific">Oceanibaculum pacificum</name>
    <dbReference type="NCBI Taxonomy" id="580166"/>
    <lineage>
        <taxon>Bacteria</taxon>
        <taxon>Pseudomonadati</taxon>
        <taxon>Pseudomonadota</taxon>
        <taxon>Alphaproteobacteria</taxon>
        <taxon>Rhodospirillales</taxon>
        <taxon>Oceanibaculaceae</taxon>
        <taxon>Oceanibaculum</taxon>
    </lineage>
</organism>
<evidence type="ECO:0000256" key="1">
    <source>
        <dbReference type="ARBA" id="ARBA00000085"/>
    </source>
</evidence>
<feature type="transmembrane region" description="Helical" evidence="9">
    <location>
        <begin position="165"/>
        <end position="184"/>
    </location>
</feature>
<keyword evidence="9" id="KW-1133">Transmembrane helix</keyword>
<dbReference type="InterPro" id="IPR036890">
    <property type="entry name" value="HATPase_C_sf"/>
</dbReference>
<dbReference type="SMART" id="SM00387">
    <property type="entry name" value="HATPase_c"/>
    <property type="match status" value="1"/>
</dbReference>
<evidence type="ECO:0000256" key="7">
    <source>
        <dbReference type="ARBA" id="ARBA00022777"/>
    </source>
</evidence>
<keyword evidence="4" id="KW-0597">Phosphoprotein</keyword>
<evidence type="ECO:0000313" key="12">
    <source>
        <dbReference type="EMBL" id="KZD06287.1"/>
    </source>
</evidence>
<dbReference type="InterPro" id="IPR004358">
    <property type="entry name" value="Sig_transdc_His_kin-like_C"/>
</dbReference>
<sequence length="466" mass="50366">MSLRAAFNRSLSARLLVLTIGFVMLAEVLIYTPSIARFRETYFEEKLASAHLAALTIDAAPDRMVTPELTNALLKHVGAVSIGVFKKGAMTHMLGEEIVGPHEVYDLSQSMASDMILEAFATLFHGANRLIEVVGPSPKDSRVMVSVVFEEAPLRKQMLGFSKRILGLSLVISFITAALVFFALRMQLVRPMQRITASMTEFRRDPEETPVFPATRRQDEIGTAMRELAAMQQDLKVALKQKTRLATLGATVSKVNHDLRNMLATATLVYDALARSEDPNVKKVMPTLFRTIDRAITICTQTLNFTQEHPPVDKAPVRLADMVAEIAEEIGTGFFPAETLPELAAEIDPDLMVPLDPNQFHRVLINLARNAAEAGAKRVTISASAGPAGVEILVEDDGPGIPTGIQATLFMPFSGSTKAAGTGLGLAIVKDLVQAHGGTVELARTGPGGSRFRILLPATLQASSGT</sequence>
<evidence type="ECO:0000256" key="3">
    <source>
        <dbReference type="ARBA" id="ARBA00012438"/>
    </source>
</evidence>
<gene>
    <name evidence="12" type="ORF">AUP43_11085</name>
</gene>
<evidence type="ECO:0000256" key="6">
    <source>
        <dbReference type="ARBA" id="ARBA00022741"/>
    </source>
</evidence>
<dbReference type="EC" id="2.7.13.3" evidence="3"/>
<keyword evidence="9" id="KW-0472">Membrane</keyword>
<evidence type="ECO:0000256" key="9">
    <source>
        <dbReference type="SAM" id="Phobius"/>
    </source>
</evidence>
<dbReference type="RefSeq" id="WP_067557655.1">
    <property type="nucleotide sequence ID" value="NZ_LPXN01000124.1"/>
</dbReference>
<evidence type="ECO:0000256" key="5">
    <source>
        <dbReference type="ARBA" id="ARBA00022679"/>
    </source>
</evidence>
<dbReference type="GO" id="GO:0005524">
    <property type="term" value="F:ATP binding"/>
    <property type="evidence" value="ECO:0007669"/>
    <property type="project" value="UniProtKB-KW"/>
</dbReference>
<evidence type="ECO:0000256" key="2">
    <source>
        <dbReference type="ARBA" id="ARBA00004370"/>
    </source>
</evidence>
<comment type="subcellular location">
    <subcellularLocation>
        <location evidence="2">Membrane</location>
    </subcellularLocation>
</comment>
<dbReference type="InterPro" id="IPR003660">
    <property type="entry name" value="HAMP_dom"/>
</dbReference>
<dbReference type="PRINTS" id="PR00344">
    <property type="entry name" value="BCTRLSENSOR"/>
</dbReference>
<dbReference type="Pfam" id="PF02518">
    <property type="entry name" value="HATPase_c"/>
    <property type="match status" value="1"/>
</dbReference>
<dbReference type="GO" id="GO:0004673">
    <property type="term" value="F:protein histidine kinase activity"/>
    <property type="evidence" value="ECO:0007669"/>
    <property type="project" value="UniProtKB-EC"/>
</dbReference>
<comment type="catalytic activity">
    <reaction evidence="1">
        <text>ATP + protein L-histidine = ADP + protein N-phospho-L-histidine.</text>
        <dbReference type="EC" id="2.7.13.3"/>
    </reaction>
</comment>
<dbReference type="STRING" id="580166.AUP43_11085"/>
<dbReference type="InterPro" id="IPR005467">
    <property type="entry name" value="His_kinase_dom"/>
</dbReference>
<dbReference type="Gene3D" id="1.10.287.130">
    <property type="match status" value="1"/>
</dbReference>
<keyword evidence="7" id="KW-0418">Kinase</keyword>
<accession>A0A154VYI0</accession>
<dbReference type="PANTHER" id="PTHR44936:SF10">
    <property type="entry name" value="SENSOR PROTEIN RSTB"/>
    <property type="match status" value="1"/>
</dbReference>
<keyword evidence="8" id="KW-0067">ATP-binding</keyword>
<proteinExistence type="predicted"/>
<dbReference type="InterPro" id="IPR003594">
    <property type="entry name" value="HATPase_dom"/>
</dbReference>
<evidence type="ECO:0000259" key="10">
    <source>
        <dbReference type="PROSITE" id="PS50109"/>
    </source>
</evidence>
<comment type="caution">
    <text evidence="12">The sequence shown here is derived from an EMBL/GenBank/DDBJ whole genome shotgun (WGS) entry which is preliminary data.</text>
</comment>
<dbReference type="PANTHER" id="PTHR44936">
    <property type="entry name" value="SENSOR PROTEIN CREC"/>
    <property type="match status" value="1"/>
</dbReference>
<feature type="domain" description="Histidine kinase" evidence="10">
    <location>
        <begin position="254"/>
        <end position="460"/>
    </location>
</feature>
<keyword evidence="13" id="KW-1185">Reference proteome</keyword>
<keyword evidence="9" id="KW-0812">Transmembrane</keyword>
<feature type="domain" description="HAMP" evidence="11">
    <location>
        <begin position="186"/>
        <end position="240"/>
    </location>
</feature>
<dbReference type="PROSITE" id="PS50109">
    <property type="entry name" value="HIS_KIN"/>
    <property type="match status" value="1"/>
</dbReference>
<evidence type="ECO:0000256" key="8">
    <source>
        <dbReference type="ARBA" id="ARBA00022840"/>
    </source>
</evidence>
<dbReference type="AlphaFoldDB" id="A0A154VYI0"/>
<dbReference type="SUPFAM" id="SSF55874">
    <property type="entry name" value="ATPase domain of HSP90 chaperone/DNA topoisomerase II/histidine kinase"/>
    <property type="match status" value="1"/>
</dbReference>
<feature type="transmembrane region" description="Helical" evidence="9">
    <location>
        <begin position="12"/>
        <end position="31"/>
    </location>
</feature>
<reference evidence="12 13" key="1">
    <citation type="submission" date="2015-12" db="EMBL/GenBank/DDBJ databases">
        <title>Genome sequence of Oceanibaculum pacificum MCCC 1A02656.</title>
        <authorList>
            <person name="Lu L."/>
            <person name="Lai Q."/>
            <person name="Shao Z."/>
            <person name="Qian P."/>
        </authorList>
    </citation>
    <scope>NUCLEOTIDE SEQUENCE [LARGE SCALE GENOMIC DNA]</scope>
    <source>
        <strain evidence="12 13">MCCC 1A02656</strain>
    </source>
</reference>
<keyword evidence="6" id="KW-0547">Nucleotide-binding</keyword>
<dbReference type="GO" id="GO:0016020">
    <property type="term" value="C:membrane"/>
    <property type="evidence" value="ECO:0007669"/>
    <property type="project" value="UniProtKB-SubCell"/>
</dbReference>
<evidence type="ECO:0000256" key="4">
    <source>
        <dbReference type="ARBA" id="ARBA00022553"/>
    </source>
</evidence>
<protein>
    <recommendedName>
        <fullName evidence="3">histidine kinase</fullName>
        <ecNumber evidence="3">2.7.13.3</ecNumber>
    </recommendedName>
</protein>
<evidence type="ECO:0000259" key="11">
    <source>
        <dbReference type="PROSITE" id="PS50885"/>
    </source>
</evidence>
<keyword evidence="5" id="KW-0808">Transferase</keyword>
<dbReference type="GO" id="GO:0007165">
    <property type="term" value="P:signal transduction"/>
    <property type="evidence" value="ECO:0007669"/>
    <property type="project" value="InterPro"/>
</dbReference>
<name>A0A154VYI0_9PROT</name>